<evidence type="ECO:0000313" key="2">
    <source>
        <dbReference type="EMBL" id="MBP1961193.1"/>
    </source>
</evidence>
<dbReference type="EMBL" id="JAGGKV010000001">
    <property type="protein sequence ID" value="MBP1961193.1"/>
    <property type="molecule type" value="Genomic_DNA"/>
</dbReference>
<dbReference type="Pfam" id="PF14278">
    <property type="entry name" value="TetR_C_8"/>
    <property type="match status" value="1"/>
</dbReference>
<accession>A0ABS4HRG1</accession>
<protein>
    <recommendedName>
        <fullName evidence="1">Transcriptional regulator TetR C-terminal Firmicutes type domain-containing protein</fullName>
    </recommendedName>
</protein>
<proteinExistence type="predicted"/>
<keyword evidence="3" id="KW-1185">Reference proteome</keyword>
<comment type="caution">
    <text evidence="2">The sequence shown here is derived from an EMBL/GenBank/DDBJ whole genome shotgun (WGS) entry which is preliminary data.</text>
</comment>
<evidence type="ECO:0000259" key="1">
    <source>
        <dbReference type="Pfam" id="PF14278"/>
    </source>
</evidence>
<gene>
    <name evidence="2" type="ORF">J2Z65_000387</name>
</gene>
<name>A0ABS4HRG1_9BACL</name>
<feature type="domain" description="Transcriptional regulator TetR C-terminal Firmicutes type" evidence="1">
    <location>
        <begin position="11"/>
        <end position="54"/>
    </location>
</feature>
<dbReference type="Proteomes" id="UP001519344">
    <property type="component" value="Unassembled WGS sequence"/>
</dbReference>
<organism evidence="2 3">
    <name type="scientific">Paenibacillus aceris</name>
    <dbReference type="NCBI Taxonomy" id="869555"/>
    <lineage>
        <taxon>Bacteria</taxon>
        <taxon>Bacillati</taxon>
        <taxon>Bacillota</taxon>
        <taxon>Bacilli</taxon>
        <taxon>Bacillales</taxon>
        <taxon>Paenibacillaceae</taxon>
        <taxon>Paenibacillus</taxon>
    </lineage>
</organism>
<evidence type="ECO:0000313" key="3">
    <source>
        <dbReference type="Proteomes" id="UP001519344"/>
    </source>
</evidence>
<reference evidence="2 3" key="1">
    <citation type="submission" date="2021-03" db="EMBL/GenBank/DDBJ databases">
        <title>Genomic Encyclopedia of Type Strains, Phase IV (KMG-IV): sequencing the most valuable type-strain genomes for metagenomic binning, comparative biology and taxonomic classification.</title>
        <authorList>
            <person name="Goeker M."/>
        </authorList>
    </citation>
    <scope>NUCLEOTIDE SEQUENCE [LARGE SCALE GENOMIC DNA]</scope>
    <source>
        <strain evidence="2 3">DSM 24950</strain>
    </source>
</reference>
<sequence length="61" mass="7438">MVKMERADDEPIIDYELKAQFMAFAFIGIVEWWMRHQMPHSTQFMADQVRNLFEKNQVYPK</sequence>
<dbReference type="Gene3D" id="1.10.357.10">
    <property type="entry name" value="Tetracycline Repressor, domain 2"/>
    <property type="match status" value="1"/>
</dbReference>
<dbReference type="RefSeq" id="WP_167064234.1">
    <property type="nucleotide sequence ID" value="NZ_JAAOZR010000031.1"/>
</dbReference>
<dbReference type="InterPro" id="IPR039532">
    <property type="entry name" value="TetR_C_Firmicutes"/>
</dbReference>